<feature type="region of interest" description="Disordered" evidence="1">
    <location>
        <begin position="140"/>
        <end position="171"/>
    </location>
</feature>
<proteinExistence type="predicted"/>
<dbReference type="Proteomes" id="UP000749646">
    <property type="component" value="Unassembled WGS sequence"/>
</dbReference>
<evidence type="ECO:0000313" key="3">
    <source>
        <dbReference type="Proteomes" id="UP000749646"/>
    </source>
</evidence>
<evidence type="ECO:0000256" key="1">
    <source>
        <dbReference type="SAM" id="MobiDB-lite"/>
    </source>
</evidence>
<dbReference type="EMBL" id="JAAAHW010009743">
    <property type="protein sequence ID" value="KAF9936723.1"/>
    <property type="molecule type" value="Genomic_DNA"/>
</dbReference>
<keyword evidence="3" id="KW-1185">Reference proteome</keyword>
<accession>A0A9P6LSX0</accession>
<sequence length="497" mass="55926">ISQPTHKKKPAFDHSQPQYFDDDQYKQQKDDDEPVLKRYQLYDPPVPSGLFPHSNNNDPVDITTTPLAAQQQLLSRSLPIELSISSRPPLFLDIIREEDEEVGHSRRPSQIVDSDSDGDGKDDESDYDMMEISRIGAHNDLQPLQETNRGGGGAATLTGRNSVNSIRSTQQPTVEELYGEVRTDIDKRIQQAVQLVEQQLADRVQRLEEQTATVQKMRLEQGKNVVVEDSSSLDDYSNHHARGGGLPGTSQKVEDLDTRVNQMEYLVSYKLNDIESKVQELHEGHGTIAQTMQMVGISKSTDEPSIAEGGILNEVQRYHRPLDGTNSPLEDIDGYTSTFIDKASIIELRQELQSFGMRYHELNNGLMTDLMTQLREAKLMSYESVDEVDQRLDRRVDRIETEIHARKLNEIESRILERVRAMEQTSVRLERCFDKMEGRLGALETVLASPSKRYQRLPEGKNSSMQQTPAPPAPPAPPLGPALSEPISRKSSANSEG</sequence>
<reference evidence="2" key="1">
    <citation type="journal article" date="2020" name="Fungal Divers.">
        <title>Resolving the Mortierellaceae phylogeny through synthesis of multi-gene phylogenetics and phylogenomics.</title>
        <authorList>
            <person name="Vandepol N."/>
            <person name="Liber J."/>
            <person name="Desiro A."/>
            <person name="Na H."/>
            <person name="Kennedy M."/>
            <person name="Barry K."/>
            <person name="Grigoriev I.V."/>
            <person name="Miller A.N."/>
            <person name="O'Donnell K."/>
            <person name="Stajich J.E."/>
            <person name="Bonito G."/>
        </authorList>
    </citation>
    <scope>NUCLEOTIDE SEQUENCE</scope>
    <source>
        <strain evidence="2">MES-2147</strain>
    </source>
</reference>
<feature type="region of interest" description="Disordered" evidence="1">
    <location>
        <begin position="233"/>
        <end position="252"/>
    </location>
</feature>
<feature type="compositionally biased region" description="Polar residues" evidence="1">
    <location>
        <begin position="162"/>
        <end position="171"/>
    </location>
</feature>
<gene>
    <name evidence="2" type="ORF">BGZ65_002085</name>
</gene>
<feature type="region of interest" description="Disordered" evidence="1">
    <location>
        <begin position="100"/>
        <end position="126"/>
    </location>
</feature>
<dbReference type="OrthoDB" id="2446962at2759"/>
<feature type="compositionally biased region" description="Pro residues" evidence="1">
    <location>
        <begin position="469"/>
        <end position="480"/>
    </location>
</feature>
<protein>
    <submittedName>
        <fullName evidence="2">Uncharacterized protein</fullName>
    </submittedName>
</protein>
<organism evidence="2 3">
    <name type="scientific">Modicella reniformis</name>
    <dbReference type="NCBI Taxonomy" id="1440133"/>
    <lineage>
        <taxon>Eukaryota</taxon>
        <taxon>Fungi</taxon>
        <taxon>Fungi incertae sedis</taxon>
        <taxon>Mucoromycota</taxon>
        <taxon>Mortierellomycotina</taxon>
        <taxon>Mortierellomycetes</taxon>
        <taxon>Mortierellales</taxon>
        <taxon>Mortierellaceae</taxon>
        <taxon>Modicella</taxon>
    </lineage>
</organism>
<feature type="compositionally biased region" description="Acidic residues" evidence="1">
    <location>
        <begin position="114"/>
        <end position="126"/>
    </location>
</feature>
<feature type="region of interest" description="Disordered" evidence="1">
    <location>
        <begin position="1"/>
        <end position="62"/>
    </location>
</feature>
<evidence type="ECO:0000313" key="2">
    <source>
        <dbReference type="EMBL" id="KAF9936723.1"/>
    </source>
</evidence>
<feature type="non-terminal residue" evidence="2">
    <location>
        <position position="497"/>
    </location>
</feature>
<comment type="caution">
    <text evidence="2">The sequence shown here is derived from an EMBL/GenBank/DDBJ whole genome shotgun (WGS) entry which is preliminary data.</text>
</comment>
<feature type="compositionally biased region" description="Polar residues" evidence="1">
    <location>
        <begin position="53"/>
        <end position="62"/>
    </location>
</feature>
<dbReference type="AlphaFoldDB" id="A0A9P6LSX0"/>
<feature type="region of interest" description="Disordered" evidence="1">
    <location>
        <begin position="451"/>
        <end position="497"/>
    </location>
</feature>
<name>A0A9P6LSX0_9FUNG</name>